<dbReference type="Proteomes" id="UP000828048">
    <property type="component" value="Chromosome 1"/>
</dbReference>
<accession>A0ACB7XQ21</accession>
<comment type="caution">
    <text evidence="1">The sequence shown here is derived from an EMBL/GenBank/DDBJ whole genome shotgun (WGS) entry which is preliminary data.</text>
</comment>
<keyword evidence="2" id="KW-1185">Reference proteome</keyword>
<evidence type="ECO:0000313" key="1">
    <source>
        <dbReference type="EMBL" id="KAH7843029.1"/>
    </source>
</evidence>
<reference evidence="1 2" key="1">
    <citation type="journal article" date="2021" name="Hortic Res">
        <title>High-quality reference genome and annotation aids understanding of berry development for evergreen blueberry (Vaccinium darrowii).</title>
        <authorList>
            <person name="Yu J."/>
            <person name="Hulse-Kemp A.M."/>
            <person name="Babiker E."/>
            <person name="Staton M."/>
        </authorList>
    </citation>
    <scope>NUCLEOTIDE SEQUENCE [LARGE SCALE GENOMIC DNA]</scope>
    <source>
        <strain evidence="2">cv. NJ 8807/NJ 8810</strain>
        <tissue evidence="1">Young leaf</tissue>
    </source>
</reference>
<sequence length="114" mass="13224">MNHLRLSHINLETEHDAQWEFEKRKRREKEEGSAKNHMRVTGPIRFHPKNSHSLLPYAHGSVIFFDGEPKEGHCSSIVTWRGSPLQASFSNRMLLLKRGMRCLLEITFVIGRSS</sequence>
<gene>
    <name evidence="1" type="ORF">Vadar_011927</name>
</gene>
<organism evidence="1 2">
    <name type="scientific">Vaccinium darrowii</name>
    <dbReference type="NCBI Taxonomy" id="229202"/>
    <lineage>
        <taxon>Eukaryota</taxon>
        <taxon>Viridiplantae</taxon>
        <taxon>Streptophyta</taxon>
        <taxon>Embryophyta</taxon>
        <taxon>Tracheophyta</taxon>
        <taxon>Spermatophyta</taxon>
        <taxon>Magnoliopsida</taxon>
        <taxon>eudicotyledons</taxon>
        <taxon>Gunneridae</taxon>
        <taxon>Pentapetalae</taxon>
        <taxon>asterids</taxon>
        <taxon>Ericales</taxon>
        <taxon>Ericaceae</taxon>
        <taxon>Vaccinioideae</taxon>
        <taxon>Vaccinieae</taxon>
        <taxon>Vaccinium</taxon>
    </lineage>
</organism>
<name>A0ACB7XQ21_9ERIC</name>
<proteinExistence type="predicted"/>
<evidence type="ECO:0000313" key="2">
    <source>
        <dbReference type="Proteomes" id="UP000828048"/>
    </source>
</evidence>
<dbReference type="EMBL" id="CM037151">
    <property type="protein sequence ID" value="KAH7843029.1"/>
    <property type="molecule type" value="Genomic_DNA"/>
</dbReference>
<protein>
    <submittedName>
        <fullName evidence="1">Uncharacterized protein</fullName>
    </submittedName>
</protein>